<dbReference type="Gene3D" id="3.40.50.2300">
    <property type="match status" value="2"/>
</dbReference>
<evidence type="ECO:0000256" key="7">
    <source>
        <dbReference type="PROSITE-ProRule" id="PRU00169"/>
    </source>
</evidence>
<evidence type="ECO:0000256" key="6">
    <source>
        <dbReference type="PROSITE-ProRule" id="PRU00110"/>
    </source>
</evidence>
<dbReference type="Pfam" id="PF01627">
    <property type="entry name" value="Hpt"/>
    <property type="match status" value="1"/>
</dbReference>
<feature type="modified residue" description="4-aspartylphosphate" evidence="7">
    <location>
        <position position="321"/>
    </location>
</feature>
<dbReference type="InterPro" id="IPR001789">
    <property type="entry name" value="Sig_transdc_resp-reg_receiver"/>
</dbReference>
<dbReference type="CDD" id="cd01949">
    <property type="entry name" value="GGDEF"/>
    <property type="match status" value="1"/>
</dbReference>
<dbReference type="GO" id="GO:0005886">
    <property type="term" value="C:plasma membrane"/>
    <property type="evidence" value="ECO:0007669"/>
    <property type="project" value="UniProtKB-SubCell"/>
</dbReference>
<accession>A0A4R6U1C0</accession>
<comment type="caution">
    <text evidence="11">The sequence shown here is derived from an EMBL/GenBank/DDBJ whole genome shotgun (WGS) entry which is preliminary data.</text>
</comment>
<sequence length="565" mass="63286">MSKQKTSLSEKMARLKDSFVSQLPERVSELEDALQQLSAPTDASNPALCTLHRHWHSLKGASRIFGFNELAKIASLAEAELQPLLESDNSPVDADWLVHQQDLVKKLVLHFASLDQRDGVHKSSFQVPFFEMGQINHHWQELGSPLIYVCDDETEQVEYLEYQLQCFGYRVRHFTDVDDFEQTVMQQQPDAIVMDVHFPQGKTAGTETLNRVNQRLGYQLPALVLSGMEHFEARLSAYRAGCRSYFTKPVKPLTLANALDKLVRKPETDPYQVLIVDDEPAVAAYHSLILENAGIKVRQVHDPAEVLNALREFTPDLILIDVYMPGCNGYELAGVIRQVPEYLGISIIYLSSETDPKKQLSAMEVGVEGFITKPVVPDELVAAVLLRAERMRALRGLMTRDSLTGLYNHTTTTEIISAILAQASRYNEPLVLAALDLDLFKQVNDNYGHQAGDQVLLALSHMLKNRLRHGDIVGRYGGEEFVILLRDTDIQAAHNLLDQLRREFSGIVFSAGSDTFSCSFSVGLSTFVNYSTLDELMHNADNALYQAKELGRNRVIACSGDQHGD</sequence>
<proteinExistence type="predicted"/>
<dbReference type="FunFam" id="3.30.70.270:FF:000001">
    <property type="entry name" value="Diguanylate cyclase domain protein"/>
    <property type="match status" value="1"/>
</dbReference>
<evidence type="ECO:0000256" key="1">
    <source>
        <dbReference type="ARBA" id="ARBA00001946"/>
    </source>
</evidence>
<dbReference type="AlphaFoldDB" id="A0A4R6U1C0"/>
<keyword evidence="12" id="KW-1185">Reference proteome</keyword>
<dbReference type="SMART" id="SM00267">
    <property type="entry name" value="GGDEF"/>
    <property type="match status" value="1"/>
</dbReference>
<dbReference type="SUPFAM" id="SSF55073">
    <property type="entry name" value="Nucleotide cyclase"/>
    <property type="match status" value="1"/>
</dbReference>
<dbReference type="SUPFAM" id="SSF52172">
    <property type="entry name" value="CheY-like"/>
    <property type="match status" value="2"/>
</dbReference>
<dbReference type="SMART" id="SM00448">
    <property type="entry name" value="REC"/>
    <property type="match status" value="2"/>
</dbReference>
<dbReference type="Gene3D" id="1.20.120.160">
    <property type="entry name" value="HPT domain"/>
    <property type="match status" value="1"/>
</dbReference>
<evidence type="ECO:0000259" key="9">
    <source>
        <dbReference type="PROSITE" id="PS50887"/>
    </source>
</evidence>
<dbReference type="InterPro" id="IPR008207">
    <property type="entry name" value="Sig_transdc_His_kin_Hpt_dom"/>
</dbReference>
<dbReference type="Proteomes" id="UP000294575">
    <property type="component" value="Unassembled WGS sequence"/>
</dbReference>
<dbReference type="GO" id="GO:1902201">
    <property type="term" value="P:negative regulation of bacterial-type flagellum-dependent cell motility"/>
    <property type="evidence" value="ECO:0007669"/>
    <property type="project" value="TreeGrafter"/>
</dbReference>
<name>A0A4R6U1C0_9GAMM</name>
<reference evidence="11 12" key="1">
    <citation type="submission" date="2019-03" db="EMBL/GenBank/DDBJ databases">
        <title>Genomic Encyclopedia of Type Strains, Phase IV (KMG-IV): sequencing the most valuable type-strain genomes for metagenomic binning, comparative biology and taxonomic classification.</title>
        <authorList>
            <person name="Goeker M."/>
        </authorList>
    </citation>
    <scope>NUCLEOTIDE SEQUENCE [LARGE SCALE GENOMIC DNA]</scope>
    <source>
        <strain evidence="11 12">DSM 28679</strain>
    </source>
</reference>
<dbReference type="InterPro" id="IPR036641">
    <property type="entry name" value="HPT_dom_sf"/>
</dbReference>
<dbReference type="CDD" id="cd00088">
    <property type="entry name" value="HPT"/>
    <property type="match status" value="1"/>
</dbReference>
<dbReference type="CDD" id="cd00156">
    <property type="entry name" value="REC"/>
    <property type="match status" value="2"/>
</dbReference>
<dbReference type="InterPro" id="IPR043128">
    <property type="entry name" value="Rev_trsase/Diguanyl_cyclase"/>
</dbReference>
<dbReference type="PANTHER" id="PTHR45138">
    <property type="entry name" value="REGULATORY COMPONENTS OF SENSORY TRANSDUCTION SYSTEM"/>
    <property type="match status" value="1"/>
</dbReference>
<comment type="cofactor">
    <cofactor evidence="1">
        <name>Mg(2+)</name>
        <dbReference type="ChEBI" id="CHEBI:18420"/>
    </cofactor>
</comment>
<dbReference type="PANTHER" id="PTHR45138:SF9">
    <property type="entry name" value="DIGUANYLATE CYCLASE DGCM-RELATED"/>
    <property type="match status" value="1"/>
</dbReference>
<feature type="domain" description="Response regulatory" evidence="8">
    <location>
        <begin position="146"/>
        <end position="263"/>
    </location>
</feature>
<evidence type="ECO:0000256" key="5">
    <source>
        <dbReference type="ARBA" id="ARBA00034247"/>
    </source>
</evidence>
<dbReference type="PROSITE" id="PS50110">
    <property type="entry name" value="RESPONSE_REGULATORY"/>
    <property type="match status" value="2"/>
</dbReference>
<dbReference type="InterPro" id="IPR000160">
    <property type="entry name" value="GGDEF_dom"/>
</dbReference>
<dbReference type="Pfam" id="PF00990">
    <property type="entry name" value="GGDEF"/>
    <property type="match status" value="1"/>
</dbReference>
<evidence type="ECO:0000259" key="10">
    <source>
        <dbReference type="PROSITE" id="PS50894"/>
    </source>
</evidence>
<organism evidence="11 12">
    <name type="scientific">Thiopseudomonas denitrificans</name>
    <dbReference type="NCBI Taxonomy" id="1501432"/>
    <lineage>
        <taxon>Bacteria</taxon>
        <taxon>Pseudomonadati</taxon>
        <taxon>Pseudomonadota</taxon>
        <taxon>Gammaproteobacteria</taxon>
        <taxon>Pseudomonadales</taxon>
        <taxon>Pseudomonadaceae</taxon>
        <taxon>Thiopseudomonas</taxon>
    </lineage>
</organism>
<dbReference type="GO" id="GO:0000160">
    <property type="term" value="P:phosphorelay signal transduction system"/>
    <property type="evidence" value="ECO:0007669"/>
    <property type="project" value="UniProtKB-KW"/>
</dbReference>
<feature type="domain" description="HPt" evidence="10">
    <location>
        <begin position="8"/>
        <end position="121"/>
    </location>
</feature>
<dbReference type="OrthoDB" id="9812260at2"/>
<dbReference type="InterPro" id="IPR050469">
    <property type="entry name" value="Diguanylate_Cyclase"/>
</dbReference>
<dbReference type="PROSITE" id="PS50894">
    <property type="entry name" value="HPT"/>
    <property type="match status" value="1"/>
</dbReference>
<dbReference type="Pfam" id="PF00072">
    <property type="entry name" value="Response_reg"/>
    <property type="match status" value="2"/>
</dbReference>
<feature type="modified residue" description="Phosphohistidine" evidence="6">
    <location>
        <position position="56"/>
    </location>
</feature>
<dbReference type="InterPro" id="IPR029787">
    <property type="entry name" value="Nucleotide_cyclase"/>
</dbReference>
<dbReference type="PROSITE" id="PS50887">
    <property type="entry name" value="GGDEF"/>
    <property type="match status" value="1"/>
</dbReference>
<keyword evidence="4" id="KW-0902">Two-component regulatory system</keyword>
<keyword evidence="7" id="KW-0597">Phosphoprotein</keyword>
<feature type="modified residue" description="4-aspartylphosphate" evidence="7">
    <location>
        <position position="195"/>
    </location>
</feature>
<feature type="domain" description="Response regulatory" evidence="8">
    <location>
        <begin position="272"/>
        <end position="388"/>
    </location>
</feature>
<dbReference type="EMBL" id="SNYK01000005">
    <property type="protein sequence ID" value="TDQ38199.1"/>
    <property type="molecule type" value="Genomic_DNA"/>
</dbReference>
<dbReference type="Gene3D" id="3.30.70.270">
    <property type="match status" value="1"/>
</dbReference>
<dbReference type="NCBIfam" id="TIGR00254">
    <property type="entry name" value="GGDEF"/>
    <property type="match status" value="1"/>
</dbReference>
<evidence type="ECO:0000256" key="4">
    <source>
        <dbReference type="ARBA" id="ARBA00023012"/>
    </source>
</evidence>
<dbReference type="GO" id="GO:0052621">
    <property type="term" value="F:diguanylate cyclase activity"/>
    <property type="evidence" value="ECO:0007669"/>
    <property type="project" value="UniProtKB-EC"/>
</dbReference>
<evidence type="ECO:0000259" key="8">
    <source>
        <dbReference type="PROSITE" id="PS50110"/>
    </source>
</evidence>
<gene>
    <name evidence="11" type="ORF">DFQ45_105110</name>
</gene>
<evidence type="ECO:0000313" key="11">
    <source>
        <dbReference type="EMBL" id="TDQ38199.1"/>
    </source>
</evidence>
<protein>
    <recommendedName>
        <fullName evidence="3">diguanylate cyclase</fullName>
        <ecNumber evidence="3">2.7.7.65</ecNumber>
    </recommendedName>
</protein>
<dbReference type="GO" id="GO:0043709">
    <property type="term" value="P:cell adhesion involved in single-species biofilm formation"/>
    <property type="evidence" value="ECO:0007669"/>
    <property type="project" value="TreeGrafter"/>
</dbReference>
<evidence type="ECO:0000313" key="12">
    <source>
        <dbReference type="Proteomes" id="UP000294575"/>
    </source>
</evidence>
<comment type="catalytic activity">
    <reaction evidence="5">
        <text>2 GTP = 3',3'-c-di-GMP + 2 diphosphate</text>
        <dbReference type="Rhea" id="RHEA:24898"/>
        <dbReference type="ChEBI" id="CHEBI:33019"/>
        <dbReference type="ChEBI" id="CHEBI:37565"/>
        <dbReference type="ChEBI" id="CHEBI:58805"/>
        <dbReference type="EC" id="2.7.7.65"/>
    </reaction>
</comment>
<dbReference type="EC" id="2.7.7.65" evidence="3"/>
<dbReference type="SUPFAM" id="SSF47226">
    <property type="entry name" value="Histidine-containing phosphotransfer domain, HPT domain"/>
    <property type="match status" value="1"/>
</dbReference>
<dbReference type="RefSeq" id="WP_101497206.1">
    <property type="nucleotide sequence ID" value="NZ_LNJZ01000008.1"/>
</dbReference>
<dbReference type="InterPro" id="IPR011006">
    <property type="entry name" value="CheY-like_superfamily"/>
</dbReference>
<feature type="domain" description="GGDEF" evidence="9">
    <location>
        <begin position="428"/>
        <end position="560"/>
    </location>
</feature>
<evidence type="ECO:0000256" key="3">
    <source>
        <dbReference type="ARBA" id="ARBA00012528"/>
    </source>
</evidence>
<dbReference type="GO" id="GO:0004672">
    <property type="term" value="F:protein kinase activity"/>
    <property type="evidence" value="ECO:0007669"/>
    <property type="project" value="UniProtKB-ARBA"/>
</dbReference>
<comment type="subcellular location">
    <subcellularLocation>
        <location evidence="2">Cell inner membrane</location>
    </subcellularLocation>
</comment>
<evidence type="ECO:0000256" key="2">
    <source>
        <dbReference type="ARBA" id="ARBA00004533"/>
    </source>
</evidence>